<evidence type="ECO:0000313" key="1">
    <source>
        <dbReference type="EMBL" id="KAI0088209.1"/>
    </source>
</evidence>
<dbReference type="EMBL" id="MU274914">
    <property type="protein sequence ID" value="KAI0088209.1"/>
    <property type="molecule type" value="Genomic_DNA"/>
</dbReference>
<proteinExistence type="predicted"/>
<keyword evidence="2" id="KW-1185">Reference proteome</keyword>
<sequence>MAKELNIASSLLASGKKNEKSAVGAPSQRTQSSRKGKKAWRKHIDLDAVEQDLEEKRAEERITGSTLQQKTNDELFQVDVIGDEGVRQRQPKVSFSQLTSAKILAQRSAVPAVTTRATSSATLKRKKLSHEEKDRLLRIGKRPRRGPFNVVMDHTVAGEGSAMMEVTEAVKNSGKYDVWQEEGDETEDEIPPPVPHPREHIVLSAVPSPHEGTSYNPPVTAHEELLRSAHEKEEHRVRKAEELSKTKEKIVQARHDALGGANAGVPAGMTVQEIIDEDETEDDLDGVLPTKKVPERKTKKERRKAEKRLAEKRALAEKVAQKRFLASVHAAKSMRKTLSKDVAERERQRLERHQQALHEKLKKGLAGQRLGRHVVPEGEVDVQLGEDLTESFRALKPEGNLFKDRFLSMQQRALIEPRVPVLPTKRKHRIKEYEKHAFKRFDREQA</sequence>
<name>A0ACB8U2A8_9APHY</name>
<reference evidence="1" key="1">
    <citation type="journal article" date="2021" name="Environ. Microbiol.">
        <title>Gene family expansions and transcriptome signatures uncover fungal adaptations to wood decay.</title>
        <authorList>
            <person name="Hage H."/>
            <person name="Miyauchi S."/>
            <person name="Viragh M."/>
            <person name="Drula E."/>
            <person name="Min B."/>
            <person name="Chaduli D."/>
            <person name="Navarro D."/>
            <person name="Favel A."/>
            <person name="Norest M."/>
            <person name="Lesage-Meessen L."/>
            <person name="Balint B."/>
            <person name="Merenyi Z."/>
            <person name="de Eugenio L."/>
            <person name="Morin E."/>
            <person name="Martinez A.T."/>
            <person name="Baldrian P."/>
            <person name="Stursova M."/>
            <person name="Martinez M.J."/>
            <person name="Novotny C."/>
            <person name="Magnuson J.K."/>
            <person name="Spatafora J.W."/>
            <person name="Maurice S."/>
            <person name="Pangilinan J."/>
            <person name="Andreopoulos W."/>
            <person name="LaButti K."/>
            <person name="Hundley H."/>
            <person name="Na H."/>
            <person name="Kuo A."/>
            <person name="Barry K."/>
            <person name="Lipzen A."/>
            <person name="Henrissat B."/>
            <person name="Riley R."/>
            <person name="Ahrendt S."/>
            <person name="Nagy L.G."/>
            <person name="Grigoriev I.V."/>
            <person name="Martin F."/>
            <person name="Rosso M.N."/>
        </authorList>
    </citation>
    <scope>NUCLEOTIDE SEQUENCE</scope>
    <source>
        <strain evidence="1">CBS 384.51</strain>
    </source>
</reference>
<dbReference type="Proteomes" id="UP001055072">
    <property type="component" value="Unassembled WGS sequence"/>
</dbReference>
<comment type="caution">
    <text evidence="1">The sequence shown here is derived from an EMBL/GenBank/DDBJ whole genome shotgun (WGS) entry which is preliminary data.</text>
</comment>
<accession>A0ACB8U2A8</accession>
<organism evidence="1 2">
    <name type="scientific">Irpex rosettiformis</name>
    <dbReference type="NCBI Taxonomy" id="378272"/>
    <lineage>
        <taxon>Eukaryota</taxon>
        <taxon>Fungi</taxon>
        <taxon>Dikarya</taxon>
        <taxon>Basidiomycota</taxon>
        <taxon>Agaricomycotina</taxon>
        <taxon>Agaricomycetes</taxon>
        <taxon>Polyporales</taxon>
        <taxon>Irpicaceae</taxon>
        <taxon>Irpex</taxon>
    </lineage>
</organism>
<evidence type="ECO:0000313" key="2">
    <source>
        <dbReference type="Proteomes" id="UP001055072"/>
    </source>
</evidence>
<protein>
    <submittedName>
        <fullName evidence="1">Ribosome biogenesis protein Nop53/GLTSCR2</fullName>
    </submittedName>
</protein>
<gene>
    <name evidence="1" type="ORF">BDY19DRAFT_891352</name>
</gene>